<dbReference type="GO" id="GO:0009306">
    <property type="term" value="P:protein secretion"/>
    <property type="evidence" value="ECO:0007669"/>
    <property type="project" value="InterPro"/>
</dbReference>
<evidence type="ECO:0000256" key="10">
    <source>
        <dbReference type="SAM" id="Phobius"/>
    </source>
</evidence>
<feature type="domain" description="T2SS protein K first SAM-like" evidence="12">
    <location>
        <begin position="112"/>
        <end position="216"/>
    </location>
</feature>
<evidence type="ECO:0000256" key="5">
    <source>
        <dbReference type="ARBA" id="ARBA00022519"/>
    </source>
</evidence>
<dbReference type="SUPFAM" id="SSF158544">
    <property type="entry name" value="GspK insert domain-like"/>
    <property type="match status" value="1"/>
</dbReference>
<dbReference type="GO" id="GO:0005886">
    <property type="term" value="C:plasma membrane"/>
    <property type="evidence" value="ECO:0007669"/>
    <property type="project" value="UniProtKB-SubCell"/>
</dbReference>
<dbReference type="NCBIfam" id="NF037980">
    <property type="entry name" value="T2SS_GspK"/>
    <property type="match status" value="1"/>
</dbReference>
<name>A0A3B0W2M8_9ZZZZ</name>
<gene>
    <name evidence="13" type="ORF">MNBD_GAMMA04-737</name>
</gene>
<keyword evidence="4" id="KW-1003">Cell membrane</keyword>
<proteinExistence type="inferred from homology"/>
<dbReference type="SUPFAM" id="SSF54523">
    <property type="entry name" value="Pili subunits"/>
    <property type="match status" value="1"/>
</dbReference>
<comment type="subcellular location">
    <subcellularLocation>
        <location evidence="1">Cell inner membrane</location>
    </subcellularLocation>
</comment>
<feature type="domain" description="T2SS protein K second SAM-like" evidence="11">
    <location>
        <begin position="221"/>
        <end position="266"/>
    </location>
</feature>
<dbReference type="Gene3D" id="1.10.40.60">
    <property type="entry name" value="EpsJ-like"/>
    <property type="match status" value="2"/>
</dbReference>
<dbReference type="InterPro" id="IPR038072">
    <property type="entry name" value="GspK_central_sf"/>
</dbReference>
<protein>
    <recommendedName>
        <fullName evidence="14">General secretion pathway protein K</fullName>
    </recommendedName>
</protein>
<comment type="similarity">
    <text evidence="2">Belongs to the GSP K family.</text>
</comment>
<dbReference type="PANTHER" id="PTHR38831:SF1">
    <property type="entry name" value="TYPE II SECRETION SYSTEM PROTEIN K-RELATED"/>
    <property type="match status" value="1"/>
</dbReference>
<evidence type="ECO:0000256" key="6">
    <source>
        <dbReference type="ARBA" id="ARBA00022692"/>
    </source>
</evidence>
<dbReference type="Pfam" id="PF03934">
    <property type="entry name" value="T2SSK"/>
    <property type="match status" value="1"/>
</dbReference>
<dbReference type="PIRSF" id="PIRSF002786">
    <property type="entry name" value="XcpX"/>
    <property type="match status" value="1"/>
</dbReference>
<feature type="transmembrane region" description="Helical" evidence="10">
    <location>
        <begin position="20"/>
        <end position="40"/>
    </location>
</feature>
<keyword evidence="9 10" id="KW-0472">Membrane</keyword>
<keyword evidence="5" id="KW-0997">Cell inner membrane</keyword>
<evidence type="ECO:0000256" key="7">
    <source>
        <dbReference type="ARBA" id="ARBA00022927"/>
    </source>
</evidence>
<evidence type="ECO:0000256" key="8">
    <source>
        <dbReference type="ARBA" id="ARBA00022989"/>
    </source>
</evidence>
<evidence type="ECO:0000313" key="13">
    <source>
        <dbReference type="EMBL" id="VAW45532.1"/>
    </source>
</evidence>
<evidence type="ECO:0000259" key="12">
    <source>
        <dbReference type="Pfam" id="PF21687"/>
    </source>
</evidence>
<dbReference type="InterPro" id="IPR049031">
    <property type="entry name" value="T2SSK_SAM-like_1st"/>
</dbReference>
<dbReference type="InterPro" id="IPR005628">
    <property type="entry name" value="GspK"/>
</dbReference>
<keyword evidence="6 10" id="KW-0812">Transmembrane</keyword>
<dbReference type="PANTHER" id="PTHR38831">
    <property type="entry name" value="TYPE II SECRETION SYSTEM PROTEIN K"/>
    <property type="match status" value="1"/>
</dbReference>
<keyword evidence="8 10" id="KW-1133">Transmembrane helix</keyword>
<dbReference type="EMBL" id="UOFB01000090">
    <property type="protein sequence ID" value="VAW45532.1"/>
    <property type="molecule type" value="Genomic_DNA"/>
</dbReference>
<dbReference type="AlphaFoldDB" id="A0A3B0W2M8"/>
<sequence>MRGGEEFTPSFQRTPQQGFALLTVLMIVALIAMMGSQLLYEQYTHVKRSSHMMHQAQSFAVQWGVEAWVKKSLKLDLEDNEHDSLNDKWQAPFGPIPYEGGDISAKLVDLNSRLNLNNLVEQDQQKRAIWLAVIKRYAEQNALNTRFADVVKDWVDADDTPANYGAESNVYLLLKPAYSAANQPMVMLSELRMMDGLQRIEHDVWQMLKKDLTTLPTVSKINVNTAEQRVLMALADWLDEAVVAAWVAQRLSEPAKKLEDFIDFLVEAKGMPRAEIKKDLPDWMVGVQSDYFLLNTQVDYGESQQGVSAIFSRHADNQNEVRLVQRWLSAE</sequence>
<accession>A0A3B0W2M8</accession>
<dbReference type="InterPro" id="IPR045584">
    <property type="entry name" value="Pilin-like"/>
</dbReference>
<evidence type="ECO:0000256" key="1">
    <source>
        <dbReference type="ARBA" id="ARBA00004533"/>
    </source>
</evidence>
<dbReference type="Pfam" id="PF21687">
    <property type="entry name" value="T2SSK_1st"/>
    <property type="match status" value="1"/>
</dbReference>
<dbReference type="Gene3D" id="3.30.1300.30">
    <property type="entry name" value="GSPII I/J protein-like"/>
    <property type="match status" value="1"/>
</dbReference>
<evidence type="ECO:0000256" key="3">
    <source>
        <dbReference type="ARBA" id="ARBA00022448"/>
    </source>
</evidence>
<evidence type="ECO:0008006" key="14">
    <source>
        <dbReference type="Google" id="ProtNLM"/>
    </source>
</evidence>
<keyword evidence="7" id="KW-0653">Protein transport</keyword>
<reference evidence="13" key="1">
    <citation type="submission" date="2018-06" db="EMBL/GenBank/DDBJ databases">
        <authorList>
            <person name="Zhirakovskaya E."/>
        </authorList>
    </citation>
    <scope>NUCLEOTIDE SEQUENCE</scope>
</reference>
<keyword evidence="3" id="KW-0813">Transport</keyword>
<dbReference type="InterPro" id="IPR049179">
    <property type="entry name" value="T2SSK_SAM-like_2nd"/>
</dbReference>
<organism evidence="13">
    <name type="scientific">hydrothermal vent metagenome</name>
    <dbReference type="NCBI Taxonomy" id="652676"/>
    <lineage>
        <taxon>unclassified sequences</taxon>
        <taxon>metagenomes</taxon>
        <taxon>ecological metagenomes</taxon>
    </lineage>
</organism>
<evidence type="ECO:0000259" key="11">
    <source>
        <dbReference type="Pfam" id="PF03934"/>
    </source>
</evidence>
<evidence type="ECO:0000256" key="2">
    <source>
        <dbReference type="ARBA" id="ARBA00007246"/>
    </source>
</evidence>
<evidence type="ECO:0000256" key="9">
    <source>
        <dbReference type="ARBA" id="ARBA00023136"/>
    </source>
</evidence>
<evidence type="ECO:0000256" key="4">
    <source>
        <dbReference type="ARBA" id="ARBA00022475"/>
    </source>
</evidence>